<sequence>MADAWEEIRRLAADFQRAQFAEATQRLSERNCIEIVNKLIAQKQLEVVHTLDGKEYITPAQISKEMRDELHVRGECVLLFQVINVDLTHIENRIGDIIKSEKHVQLVLGQLIDENYLDRLAEEVNDKLQESGQVTIAELCKTYDLPGNFLTQALTQRLGRIINGHIDLDNRGVIFTEAFVSRHKARIRGLFTVLEELVNNGRLRGTVVGGRQDKAVFIPDIYSRTQSTWVDSFLRQNGYLEFDALSRLGIPDAVSYIKKRYKTTQLLFLKAACVGQGLVDQVEASVEEAISSGTWVDIAPLLPSSLSVEDAAILLQHVMRALSKQASAVVFSDTIVVSEKFINDCTDLFSELMHQKAEKEMKNNPVHLITEEDLKQISILESINTSKKDKKDERRRKATEGSGSVRGGGGSNAREYKIKKTKKKGRKDDDSDDESSHTGKKKPEIAFMFQDEIEDFLRKHLQDAPEEFISELAEPLNKTYLEVVHSVYMSSTSSASGTGRKRTIKDLQEEVSNLYNNIRLFEKGMKFFTDDTQTALTKHLLKTVCTDITNLIFNFLASDLMMAVDDPATITSEVRKKILSKLSEETKVPLTKLHNSLNEKSIEDFLACLDSAAEACDIMLKKGDKKRERQVLFQHRQALVEQLKVTEDPALILHLTSVLLFQFSTHSMLHAPGRCVPQIIAFLNSKIPEDQHTLLVKYQGLVVKHLVSQNKKTGQGEDPLSDELDKEQEDIINTTRKELQELSSSIKDLVLKSRKSSVTEE</sequence>
<evidence type="ECO:0000259" key="10">
    <source>
        <dbReference type="Pfam" id="PF25041"/>
    </source>
</evidence>
<accession>A0AAD4Y960</accession>
<dbReference type="GO" id="GO:1990592">
    <property type="term" value="P:protein K69-linked ufmylation"/>
    <property type="evidence" value="ECO:0007669"/>
    <property type="project" value="TreeGrafter"/>
</dbReference>
<evidence type="ECO:0000256" key="7">
    <source>
        <dbReference type="SAM" id="MobiDB-lite"/>
    </source>
</evidence>
<comment type="subunit">
    <text evidence="6">Catalytic component of the UFM1 ribosome E3 ligase (UREL) complex, composed of UFL1, DDRGK1 and CDK5RAP3. Interacts with E2-like enzyme UFC1. Interacts with RELA. Interacts with NBN; promoting recruitment to double-strand breaks following DNA damage. Interacts (when phosphorylated) with YWHAG/14-3-3-gamma; sequestering UFL1 and preventing its association with PDCD1/PD-1 substrate.</text>
</comment>
<dbReference type="AlphaFoldDB" id="A0AAD4Y960"/>
<dbReference type="GO" id="GO:0005789">
    <property type="term" value="C:endoplasmic reticulum membrane"/>
    <property type="evidence" value="ECO:0007669"/>
    <property type="project" value="TreeGrafter"/>
</dbReference>
<comment type="similarity">
    <text evidence="1">Belongs to the UFL1 family.</text>
</comment>
<feature type="region of interest" description="Disordered" evidence="7">
    <location>
        <begin position="385"/>
        <end position="444"/>
    </location>
</feature>
<dbReference type="Pfam" id="PF25870">
    <property type="entry name" value="WHD_UFL1_5th"/>
    <property type="match status" value="1"/>
</dbReference>
<evidence type="ECO:0000256" key="4">
    <source>
        <dbReference type="ARBA" id="ARBA00022786"/>
    </source>
</evidence>
<gene>
    <name evidence="11" type="ORF">MG293_010726</name>
</gene>
<dbReference type="PANTHER" id="PTHR31057:SF0">
    <property type="entry name" value="E3 UFM1-PROTEIN LIGASE 1"/>
    <property type="match status" value="1"/>
</dbReference>
<evidence type="ECO:0000256" key="2">
    <source>
        <dbReference type="ARBA" id="ARBA00019780"/>
    </source>
</evidence>
<evidence type="ECO:0000313" key="11">
    <source>
        <dbReference type="EMBL" id="KAI4539334.1"/>
    </source>
</evidence>
<feature type="compositionally biased region" description="Basic and acidic residues" evidence="7">
    <location>
        <begin position="426"/>
        <end position="444"/>
    </location>
</feature>
<dbReference type="InterPro" id="IPR056580">
    <property type="entry name" value="Ufl1_dom"/>
</dbReference>
<dbReference type="Pfam" id="PF25041">
    <property type="entry name" value="UFL1_C"/>
    <property type="match status" value="1"/>
</dbReference>
<dbReference type="GO" id="GO:0034976">
    <property type="term" value="P:response to endoplasmic reticulum stress"/>
    <property type="evidence" value="ECO:0007669"/>
    <property type="project" value="TreeGrafter"/>
</dbReference>
<evidence type="ECO:0000313" key="12">
    <source>
        <dbReference type="Proteomes" id="UP001214576"/>
    </source>
</evidence>
<evidence type="ECO:0000256" key="5">
    <source>
        <dbReference type="ARBA" id="ARBA00031516"/>
    </source>
</evidence>
<keyword evidence="12" id="KW-1185">Reference proteome</keyword>
<keyword evidence="4" id="KW-0833">Ubl conjugation pathway</keyword>
<feature type="domain" description="E3 UFM1-protein ligase 1-like N-terminal" evidence="8">
    <location>
        <begin position="7"/>
        <end position="192"/>
    </location>
</feature>
<evidence type="ECO:0000259" key="8">
    <source>
        <dbReference type="Pfam" id="PF09743"/>
    </source>
</evidence>
<evidence type="ECO:0000256" key="1">
    <source>
        <dbReference type="ARBA" id="ARBA00010789"/>
    </source>
</evidence>
<evidence type="ECO:0000256" key="6">
    <source>
        <dbReference type="ARBA" id="ARBA00046645"/>
    </source>
</evidence>
<reference evidence="11" key="1">
    <citation type="submission" date="2022-03" db="EMBL/GenBank/DDBJ databases">
        <title>Genomic analyses of argali, domestic sheep and their hybrids provide insights into chromosomal evolution, heterosis and genetic basis of agronomic traits.</title>
        <authorList>
            <person name="Li M."/>
        </authorList>
    </citation>
    <scope>NUCLEOTIDE SEQUENCE</scope>
    <source>
        <strain evidence="11">CAU-MHL-2022a</strain>
        <tissue evidence="11">Skin</tissue>
    </source>
</reference>
<dbReference type="GO" id="GO:0032434">
    <property type="term" value="P:regulation of proteasomal ubiquitin-dependent protein catabolic process"/>
    <property type="evidence" value="ECO:0007669"/>
    <property type="project" value="TreeGrafter"/>
</dbReference>
<comment type="caution">
    <text evidence="11">The sequence shown here is derived from an EMBL/GenBank/DDBJ whole genome shotgun (WGS) entry which is preliminary data.</text>
</comment>
<dbReference type="InterPro" id="IPR056579">
    <property type="entry name" value="Ufl1_N"/>
</dbReference>
<dbReference type="InterPro" id="IPR056761">
    <property type="entry name" value="Ufl1-like_C"/>
</dbReference>
<dbReference type="GO" id="GO:0061666">
    <property type="term" value="F:UFM1 ligase activity"/>
    <property type="evidence" value="ECO:0007669"/>
    <property type="project" value="InterPro"/>
</dbReference>
<proteinExistence type="inferred from homology"/>
<dbReference type="Proteomes" id="UP001214576">
    <property type="component" value="Unassembled WGS sequence"/>
</dbReference>
<dbReference type="InterPro" id="IPR018611">
    <property type="entry name" value="Ufl1"/>
</dbReference>
<name>A0AAD4Y960_OVIAM</name>
<feature type="domain" description="E3 UFM1-protein ligase 1-like" evidence="9">
    <location>
        <begin position="505"/>
        <end position="622"/>
    </location>
</feature>
<feature type="domain" description="E3 UFM1-protein ligase-like C-terminal" evidence="10">
    <location>
        <begin position="628"/>
        <end position="749"/>
    </location>
</feature>
<dbReference type="Pfam" id="PF23659">
    <property type="entry name" value="UFL1"/>
    <property type="match status" value="1"/>
</dbReference>
<evidence type="ECO:0000259" key="9">
    <source>
        <dbReference type="Pfam" id="PF23659"/>
    </source>
</evidence>
<organism evidence="11 12">
    <name type="scientific">Ovis ammon polii</name>
    <dbReference type="NCBI Taxonomy" id="230172"/>
    <lineage>
        <taxon>Eukaryota</taxon>
        <taxon>Metazoa</taxon>
        <taxon>Chordata</taxon>
        <taxon>Craniata</taxon>
        <taxon>Vertebrata</taxon>
        <taxon>Euteleostomi</taxon>
        <taxon>Mammalia</taxon>
        <taxon>Eutheria</taxon>
        <taxon>Laurasiatheria</taxon>
        <taxon>Artiodactyla</taxon>
        <taxon>Ruminantia</taxon>
        <taxon>Pecora</taxon>
        <taxon>Bovidae</taxon>
        <taxon>Caprinae</taxon>
        <taxon>Ovis</taxon>
    </lineage>
</organism>
<dbReference type="EMBL" id="JAKZEL010000011">
    <property type="protein sequence ID" value="KAI4539334.1"/>
    <property type="molecule type" value="Genomic_DNA"/>
</dbReference>
<dbReference type="Pfam" id="PF09743">
    <property type="entry name" value="E3_UFM1_ligase"/>
    <property type="match status" value="1"/>
</dbReference>
<dbReference type="PANTHER" id="PTHR31057">
    <property type="entry name" value="E3 UFM1-PROTEIN LIGASE 1"/>
    <property type="match status" value="1"/>
</dbReference>
<evidence type="ECO:0000256" key="3">
    <source>
        <dbReference type="ARBA" id="ARBA00022679"/>
    </source>
</evidence>
<keyword evidence="3" id="KW-0808">Transferase</keyword>
<protein>
    <recommendedName>
        <fullName evidence="2">E3 UFM1-protein ligase 1</fullName>
    </recommendedName>
    <alternativeName>
        <fullName evidence="5">E3 UFM1-protein transferase 1</fullName>
    </alternativeName>
</protein>